<sequence>MNDLEIFLPCGFTCKYQDLIKSKSRSLCMVCKTHYLYVDECLNMPRNKLILKQSEFDAKYEKLNQVLTDVDKTKIKTEMTINNDFDLMKNEIDIRREELKIQIDNYYFTLLNDLEAKRNLALDEMNKKISELNTFTINKEPSELEPLEKTKYLHENLQRIQNLLNSNEKYLDSVNKFNFKFEQPKFNMNDVFGKISTNKVSLHKLKSDTDLIIEELKEIKKGLKRSFESHILYDDDDDDEDDDEDDFILKNKNLKYEDILNDSDYYY</sequence>
<comment type="caution">
    <text evidence="1">The sequence shown here is derived from an EMBL/GenBank/DDBJ whole genome shotgun (WGS) entry which is preliminary data.</text>
</comment>
<accession>A0A813X525</accession>
<dbReference type="EMBL" id="CAJNOC010001458">
    <property type="protein sequence ID" value="CAF0866584.1"/>
    <property type="molecule type" value="Genomic_DNA"/>
</dbReference>
<reference evidence="1" key="1">
    <citation type="submission" date="2021-02" db="EMBL/GenBank/DDBJ databases">
        <authorList>
            <person name="Nowell W R."/>
        </authorList>
    </citation>
    <scope>NUCLEOTIDE SEQUENCE</scope>
    <source>
        <strain evidence="1">Ploen Becks lab</strain>
    </source>
</reference>
<evidence type="ECO:0000313" key="1">
    <source>
        <dbReference type="EMBL" id="CAF0866584.1"/>
    </source>
</evidence>
<organism evidence="1 2">
    <name type="scientific">Brachionus calyciflorus</name>
    <dbReference type="NCBI Taxonomy" id="104777"/>
    <lineage>
        <taxon>Eukaryota</taxon>
        <taxon>Metazoa</taxon>
        <taxon>Spiralia</taxon>
        <taxon>Gnathifera</taxon>
        <taxon>Rotifera</taxon>
        <taxon>Eurotatoria</taxon>
        <taxon>Monogononta</taxon>
        <taxon>Pseudotrocha</taxon>
        <taxon>Ploima</taxon>
        <taxon>Brachionidae</taxon>
        <taxon>Brachionus</taxon>
    </lineage>
</organism>
<name>A0A813X525_9BILA</name>
<gene>
    <name evidence="1" type="ORF">OXX778_LOCUS9713</name>
</gene>
<protein>
    <submittedName>
        <fullName evidence="1">Uncharacterized protein</fullName>
    </submittedName>
</protein>
<proteinExistence type="predicted"/>
<dbReference type="AlphaFoldDB" id="A0A813X525"/>
<dbReference type="Proteomes" id="UP000663879">
    <property type="component" value="Unassembled WGS sequence"/>
</dbReference>
<dbReference type="OrthoDB" id="382690at2759"/>
<evidence type="ECO:0000313" key="2">
    <source>
        <dbReference type="Proteomes" id="UP000663879"/>
    </source>
</evidence>
<keyword evidence="2" id="KW-1185">Reference proteome</keyword>